<dbReference type="InterPro" id="IPR006091">
    <property type="entry name" value="Acyl-CoA_Oxase/DH_mid-dom"/>
</dbReference>
<dbReference type="AlphaFoldDB" id="A0A402CKN6"/>
<dbReference type="PANTHER" id="PTHR43292">
    <property type="entry name" value="ACYL-COA DEHYDROGENASE"/>
    <property type="match status" value="1"/>
</dbReference>
<dbReference type="Gene3D" id="1.20.140.10">
    <property type="entry name" value="Butyryl-CoA Dehydrogenase, subunit A, domain 3"/>
    <property type="match status" value="1"/>
</dbReference>
<dbReference type="GO" id="GO:0050660">
    <property type="term" value="F:flavin adenine dinucleotide binding"/>
    <property type="evidence" value="ECO:0007669"/>
    <property type="project" value="InterPro"/>
</dbReference>
<dbReference type="InterPro" id="IPR046373">
    <property type="entry name" value="Acyl-CoA_Oxase/DH_mid-dom_sf"/>
</dbReference>
<dbReference type="InterPro" id="IPR009075">
    <property type="entry name" value="AcylCo_DH/oxidase_C"/>
</dbReference>
<dbReference type="FunFam" id="2.40.110.10:FF:000011">
    <property type="entry name" value="Acyl-CoA dehydrogenase FadE34"/>
    <property type="match status" value="1"/>
</dbReference>
<accession>A0A402CKN6</accession>
<evidence type="ECO:0000256" key="4">
    <source>
        <dbReference type="ARBA" id="ARBA00022827"/>
    </source>
</evidence>
<dbReference type="InterPro" id="IPR052161">
    <property type="entry name" value="Mycobact_Acyl-CoA_DH"/>
</dbReference>
<dbReference type="PANTHER" id="PTHR43292:SF4">
    <property type="entry name" value="ACYL-COA DEHYDROGENASE FADE34"/>
    <property type="match status" value="1"/>
</dbReference>
<organism evidence="10 11">
    <name type="scientific">Rhodococcus wratislaviensis</name>
    <name type="common">Tsukamurella wratislaviensis</name>
    <dbReference type="NCBI Taxonomy" id="44752"/>
    <lineage>
        <taxon>Bacteria</taxon>
        <taxon>Bacillati</taxon>
        <taxon>Actinomycetota</taxon>
        <taxon>Actinomycetes</taxon>
        <taxon>Mycobacteriales</taxon>
        <taxon>Nocardiaceae</taxon>
        <taxon>Rhodococcus</taxon>
    </lineage>
</organism>
<dbReference type="OrthoDB" id="5167280at2"/>
<dbReference type="Gene3D" id="2.40.110.10">
    <property type="entry name" value="Butyryl-CoA Dehydrogenase, subunit A, domain 2"/>
    <property type="match status" value="1"/>
</dbReference>
<protein>
    <submittedName>
        <fullName evidence="10">Putative acyl-CoA dehydrogenase</fullName>
    </submittedName>
</protein>
<evidence type="ECO:0000259" key="8">
    <source>
        <dbReference type="Pfam" id="PF02770"/>
    </source>
</evidence>
<dbReference type="SUPFAM" id="SSF47203">
    <property type="entry name" value="Acyl-CoA dehydrogenase C-terminal domain-like"/>
    <property type="match status" value="1"/>
</dbReference>
<dbReference type="GO" id="GO:0016627">
    <property type="term" value="F:oxidoreductase activity, acting on the CH-CH group of donors"/>
    <property type="evidence" value="ECO:0007669"/>
    <property type="project" value="InterPro"/>
</dbReference>
<name>A0A402CKN6_RHOWR</name>
<dbReference type="InterPro" id="IPR036250">
    <property type="entry name" value="AcylCo_DH-like_C"/>
</dbReference>
<comment type="similarity">
    <text evidence="2 6">Belongs to the acyl-CoA dehydrogenase family.</text>
</comment>
<feature type="domain" description="Acyl-CoA dehydrogenase/oxidase N-terminal" evidence="9">
    <location>
        <begin position="29"/>
        <end position="109"/>
    </location>
</feature>
<dbReference type="SUPFAM" id="SSF56645">
    <property type="entry name" value="Acyl-CoA dehydrogenase NM domain-like"/>
    <property type="match status" value="1"/>
</dbReference>
<reference evidence="10 11" key="1">
    <citation type="submission" date="2018-11" db="EMBL/GenBank/DDBJ databases">
        <title>Microbial catabolism of amino acid.</title>
        <authorList>
            <person name="Hibi M."/>
            <person name="Ogawa J."/>
        </authorList>
    </citation>
    <scope>NUCLEOTIDE SEQUENCE [LARGE SCALE GENOMIC DNA]</scope>
    <source>
        <strain evidence="10 11">C31-06</strain>
    </source>
</reference>
<dbReference type="Pfam" id="PF00441">
    <property type="entry name" value="Acyl-CoA_dh_1"/>
    <property type="match status" value="1"/>
</dbReference>
<dbReference type="Pfam" id="PF02770">
    <property type="entry name" value="Acyl-CoA_dh_M"/>
    <property type="match status" value="1"/>
</dbReference>
<evidence type="ECO:0000256" key="5">
    <source>
        <dbReference type="ARBA" id="ARBA00023002"/>
    </source>
</evidence>
<proteinExistence type="inferred from homology"/>
<evidence type="ECO:0000256" key="2">
    <source>
        <dbReference type="ARBA" id="ARBA00009347"/>
    </source>
</evidence>
<evidence type="ECO:0000256" key="6">
    <source>
        <dbReference type="RuleBase" id="RU362125"/>
    </source>
</evidence>
<gene>
    <name evidence="10" type="ORF">Rhow_008461</name>
</gene>
<evidence type="ECO:0000259" key="9">
    <source>
        <dbReference type="Pfam" id="PF02771"/>
    </source>
</evidence>
<dbReference type="RefSeq" id="WP_124395802.1">
    <property type="nucleotide sequence ID" value="NZ_BHYM01000088.1"/>
</dbReference>
<keyword evidence="3 6" id="KW-0285">Flavoprotein</keyword>
<evidence type="ECO:0000256" key="1">
    <source>
        <dbReference type="ARBA" id="ARBA00001974"/>
    </source>
</evidence>
<dbReference type="Proteomes" id="UP000287519">
    <property type="component" value="Unassembled WGS sequence"/>
</dbReference>
<dbReference type="Gene3D" id="1.10.540.10">
    <property type="entry name" value="Acyl-CoA dehydrogenase/oxidase, N-terminal domain"/>
    <property type="match status" value="1"/>
</dbReference>
<keyword evidence="5 6" id="KW-0560">Oxidoreductase</keyword>
<evidence type="ECO:0000313" key="10">
    <source>
        <dbReference type="EMBL" id="GCE44163.1"/>
    </source>
</evidence>
<comment type="caution">
    <text evidence="10">The sequence shown here is derived from an EMBL/GenBank/DDBJ whole genome shotgun (WGS) entry which is preliminary data.</text>
</comment>
<comment type="cofactor">
    <cofactor evidence="1 6">
        <name>FAD</name>
        <dbReference type="ChEBI" id="CHEBI:57692"/>
    </cofactor>
</comment>
<dbReference type="GO" id="GO:0005886">
    <property type="term" value="C:plasma membrane"/>
    <property type="evidence" value="ECO:0007669"/>
    <property type="project" value="TreeGrafter"/>
</dbReference>
<dbReference type="InterPro" id="IPR009100">
    <property type="entry name" value="AcylCoA_DH/oxidase_NM_dom_sf"/>
</dbReference>
<keyword evidence="11" id="KW-1185">Reference proteome</keyword>
<keyword evidence="4 6" id="KW-0274">FAD</keyword>
<dbReference type="InterPro" id="IPR037069">
    <property type="entry name" value="AcylCoA_DH/ox_N_sf"/>
</dbReference>
<evidence type="ECO:0000259" key="7">
    <source>
        <dbReference type="Pfam" id="PF00441"/>
    </source>
</evidence>
<dbReference type="Pfam" id="PF02771">
    <property type="entry name" value="Acyl-CoA_dh_N"/>
    <property type="match status" value="1"/>
</dbReference>
<feature type="domain" description="Acyl-CoA oxidase/dehydrogenase middle" evidence="8">
    <location>
        <begin position="114"/>
        <end position="208"/>
    </location>
</feature>
<dbReference type="EMBL" id="BHYM01000088">
    <property type="protein sequence ID" value="GCE44163.1"/>
    <property type="molecule type" value="Genomic_DNA"/>
</dbReference>
<evidence type="ECO:0000313" key="11">
    <source>
        <dbReference type="Proteomes" id="UP000287519"/>
    </source>
</evidence>
<sequence length="396" mass="43016">MTTDEQAIARDLSGRIATLLEQNALSDPARFLGARFDAGLAWVHFPPGRGGLGLPQSFQAQVDAELEAAGAPGPAKSRNGIGLGMAAPTIAAFGTDEQQQKYLRPIFTSEHIYCQLFSEPGAGSDLAAVATRAVREGDGWTVNGQKVWTSGAQNAQRAILVARTDPSVPKHAGLTYFLCDMSDPGIDVRPLRQITGEAEFNEVFLTDVHIPDSDRLGAEGQGWKVATATLNNERVAIGGSAAARESGMIGPVARAWREQPELRDPAMHDELLRLWVEAEVARLTGERLRQQLEAGQPGPEGSGLKLAFARLAQTISGFDIELHGEAGLRYDDWTMRRPDKVDFLGREPGYRYLRAKGNSIEGGTSEILRNVIAERVLGLPPEHRVDKDIAWKDLPR</sequence>
<evidence type="ECO:0000256" key="3">
    <source>
        <dbReference type="ARBA" id="ARBA00022630"/>
    </source>
</evidence>
<dbReference type="InterPro" id="IPR013786">
    <property type="entry name" value="AcylCoA_DH/ox_N"/>
</dbReference>
<feature type="domain" description="Acyl-CoA dehydrogenase/oxidase C-terminal" evidence="7">
    <location>
        <begin position="220"/>
        <end position="377"/>
    </location>
</feature>